<accession>A0A1S8A4U1</accession>
<reference evidence="2" key="1">
    <citation type="submission" date="2016-03" db="EMBL/GenBank/DDBJ databases">
        <title>Draft genome sequence of Rosellinia necatrix.</title>
        <authorList>
            <person name="Kanematsu S."/>
        </authorList>
    </citation>
    <scope>NUCLEOTIDE SEQUENCE [LARGE SCALE GENOMIC DNA]</scope>
    <source>
        <strain evidence="2">W97</strain>
    </source>
</reference>
<organism evidence="2">
    <name type="scientific">Rosellinia necatrix</name>
    <name type="common">White root-rot fungus</name>
    <dbReference type="NCBI Taxonomy" id="77044"/>
    <lineage>
        <taxon>Eukaryota</taxon>
        <taxon>Fungi</taxon>
        <taxon>Dikarya</taxon>
        <taxon>Ascomycota</taxon>
        <taxon>Pezizomycotina</taxon>
        <taxon>Sordariomycetes</taxon>
        <taxon>Xylariomycetidae</taxon>
        <taxon>Xylariales</taxon>
        <taxon>Xylariaceae</taxon>
        <taxon>Rosellinia</taxon>
    </lineage>
</organism>
<sequence length="71" mass="7756">MAGGSGRNQAGADVQEVVHVARFGLPGDCRCEGQRPGKDGESIVPEEPTWTTPGPEPPDVSHRAQKRLWYW</sequence>
<evidence type="ECO:0000313" key="3">
    <source>
        <dbReference type="Proteomes" id="UP000054516"/>
    </source>
</evidence>
<evidence type="ECO:0000313" key="2">
    <source>
        <dbReference type="EMBL" id="GAW25124.1"/>
    </source>
</evidence>
<name>A0A1S8A4U1_ROSNE</name>
<dbReference type="EMBL" id="DF977446">
    <property type="protein sequence ID" value="GAW25124.1"/>
    <property type="molecule type" value="Genomic_DNA"/>
</dbReference>
<evidence type="ECO:0000256" key="1">
    <source>
        <dbReference type="SAM" id="MobiDB-lite"/>
    </source>
</evidence>
<protein>
    <submittedName>
        <fullName evidence="2">Uncharacterized protein</fullName>
    </submittedName>
</protein>
<keyword evidence="3" id="KW-1185">Reference proteome</keyword>
<proteinExistence type="predicted"/>
<feature type="compositionally biased region" description="Basic and acidic residues" evidence="1">
    <location>
        <begin position="31"/>
        <end position="41"/>
    </location>
</feature>
<dbReference type="Proteomes" id="UP000054516">
    <property type="component" value="Unassembled WGS sequence"/>
</dbReference>
<feature type="region of interest" description="Disordered" evidence="1">
    <location>
        <begin position="31"/>
        <end position="63"/>
    </location>
</feature>
<dbReference type="AlphaFoldDB" id="A0A1S8A4U1"/>
<gene>
    <name evidence="2" type="ORF">SAMD00023353_0105180</name>
</gene>